<evidence type="ECO:0000313" key="6">
    <source>
        <dbReference type="EMBL" id="KAJ9543656.1"/>
    </source>
</evidence>
<keyword evidence="7" id="KW-1185">Reference proteome</keyword>
<evidence type="ECO:0000256" key="2">
    <source>
        <dbReference type="ARBA" id="ARBA00005802"/>
    </source>
</evidence>
<evidence type="ECO:0000256" key="5">
    <source>
        <dbReference type="RuleBase" id="RU369052"/>
    </source>
</evidence>
<comment type="function">
    <text evidence="1 5">Metallothioneins have a high content of cysteine residues that bind various heavy metals.</text>
</comment>
<sequence length="213" mass="21114">MSCSSGKCNCGSSCSCGSSCNCNSADIERSTTTTLIVDGVAPQMIYAEGTETSFVAEGGNGCSCGSSCKCDPCNSESATVAQAAHAAAAATATPDIERSTTTTVIVEGVAPQMTYAEGTETSFVAEGGNGCKCGSSCKCDPCNLESATVAQAAHAAAAATATPDIERSTTATVIVEGVAPQMTYAEGTETSFVAEGGNGCKCGSNCKCDPCNC</sequence>
<dbReference type="AlphaFoldDB" id="A0AA38SVU3"/>
<evidence type="ECO:0000313" key="7">
    <source>
        <dbReference type="Proteomes" id="UP001172457"/>
    </source>
</evidence>
<keyword evidence="4 5" id="KW-0480">Metal-thiolate cluster</keyword>
<dbReference type="PANTHER" id="PTHR33543:SF37">
    <property type="entry name" value="METALLOTHIONEIN-LIKE PROTEIN 4B"/>
    <property type="match status" value="1"/>
</dbReference>
<reference evidence="6" key="1">
    <citation type="submission" date="2023-03" db="EMBL/GenBank/DDBJ databases">
        <title>Chromosome-scale reference genome and RAD-based genetic map of yellow starthistle (Centaurea solstitialis) reveal putative structural variation and QTLs associated with invader traits.</title>
        <authorList>
            <person name="Reatini B."/>
            <person name="Cang F.A."/>
            <person name="Jiang Q."/>
            <person name="Mckibben M.T.W."/>
            <person name="Barker M.S."/>
            <person name="Rieseberg L.H."/>
            <person name="Dlugosch K.M."/>
        </authorList>
    </citation>
    <scope>NUCLEOTIDE SEQUENCE</scope>
    <source>
        <strain evidence="6">CAN-66</strain>
        <tissue evidence="6">Leaf</tissue>
    </source>
</reference>
<dbReference type="GO" id="GO:0046872">
    <property type="term" value="F:metal ion binding"/>
    <property type="evidence" value="ECO:0007669"/>
    <property type="project" value="UniProtKB-UniRule"/>
</dbReference>
<evidence type="ECO:0000256" key="1">
    <source>
        <dbReference type="ARBA" id="ARBA00002568"/>
    </source>
</evidence>
<keyword evidence="3 5" id="KW-0479">Metal-binding</keyword>
<dbReference type="PANTHER" id="PTHR33543">
    <property type="entry name" value="METALLOTHIONEIN-LIKE PROTEIN 2A"/>
    <property type="match status" value="1"/>
</dbReference>
<accession>A0AA38SVU3</accession>
<comment type="caution">
    <text evidence="6">The sequence shown here is derived from an EMBL/GenBank/DDBJ whole genome shotgun (WGS) entry which is preliminary data.</text>
</comment>
<dbReference type="Proteomes" id="UP001172457">
    <property type="component" value="Chromosome 6"/>
</dbReference>
<comment type="similarity">
    <text evidence="2 5">Belongs to the metallothionein superfamily. Type 15 family.</text>
</comment>
<proteinExistence type="inferred from homology"/>
<dbReference type="EMBL" id="JARYMX010000006">
    <property type="protein sequence ID" value="KAJ9543656.1"/>
    <property type="molecule type" value="Genomic_DNA"/>
</dbReference>
<dbReference type="InterPro" id="IPR000347">
    <property type="entry name" value="Metalthion_15p"/>
</dbReference>
<name>A0AA38SVU3_9ASTR</name>
<gene>
    <name evidence="6" type="ORF">OSB04_023363</name>
</gene>
<evidence type="ECO:0000256" key="4">
    <source>
        <dbReference type="ARBA" id="ARBA00022851"/>
    </source>
</evidence>
<evidence type="ECO:0000256" key="3">
    <source>
        <dbReference type="ARBA" id="ARBA00022723"/>
    </source>
</evidence>
<dbReference type="Pfam" id="PF01439">
    <property type="entry name" value="Metallothio_2"/>
    <property type="match status" value="3"/>
</dbReference>
<organism evidence="6 7">
    <name type="scientific">Centaurea solstitialis</name>
    <name type="common">yellow star-thistle</name>
    <dbReference type="NCBI Taxonomy" id="347529"/>
    <lineage>
        <taxon>Eukaryota</taxon>
        <taxon>Viridiplantae</taxon>
        <taxon>Streptophyta</taxon>
        <taxon>Embryophyta</taxon>
        <taxon>Tracheophyta</taxon>
        <taxon>Spermatophyta</taxon>
        <taxon>Magnoliopsida</taxon>
        <taxon>eudicotyledons</taxon>
        <taxon>Gunneridae</taxon>
        <taxon>Pentapetalae</taxon>
        <taxon>asterids</taxon>
        <taxon>campanulids</taxon>
        <taxon>Asterales</taxon>
        <taxon>Asteraceae</taxon>
        <taxon>Carduoideae</taxon>
        <taxon>Cardueae</taxon>
        <taxon>Centaureinae</taxon>
        <taxon>Centaurea</taxon>
    </lineage>
</organism>
<protein>
    <recommendedName>
        <fullName evidence="5">Metallothionein-like protein</fullName>
    </recommendedName>
</protein>